<dbReference type="EMBL" id="JANBVN010000063">
    <property type="protein sequence ID" value="KAJ9151527.1"/>
    <property type="molecule type" value="Genomic_DNA"/>
</dbReference>
<dbReference type="GO" id="GO:0005634">
    <property type="term" value="C:nucleus"/>
    <property type="evidence" value="ECO:0007669"/>
    <property type="project" value="TreeGrafter"/>
</dbReference>
<evidence type="ECO:0000256" key="3">
    <source>
        <dbReference type="SAM" id="MobiDB-lite"/>
    </source>
</evidence>
<feature type="domain" description="JmjC" evidence="4">
    <location>
        <begin position="253"/>
        <end position="419"/>
    </location>
</feature>
<name>A0AA38RML0_9PEZI</name>
<sequence>MVRNSQYELRARGGDRREPPPTSTAEAQEEAEQAFPDRQLCATWLPYDPTDANSCPILVCDRDMFLREEEGKRGNFAAVVAAAWAQLGSAQQRAELAEAGFFKIQLVDEDGKPGTAANNVGGLLDELEKMLRSQGEHVHEGLSRNVYERGFRSDRMVIEHCGLPEETDEERSQRKKKEQKLGKQTTTKAAKAAGGRGYLFDLAEEKHEFAIPQKSAVRLSHDQKKLWEAQPDALGRKLFQDVITQPPQHVLLYYIGPAKDLRKAARYCISSNFDMDGLPEIPGVSDVYFYITREKWTGTTMHIEDYCMFSANELLFGAGPKVWLNISPRERAKFEQKCVGKKLACSQAVRHRARFVSPAQLDHWRVKYRTVAQMPGEIVVTLPGCYHEVLNDGANMAVAVNFHVDLDGFVSERDERPCTEKCGCPAADRPRHTLDPGGDTRRFKDMVEKRVMMGQLPRRVRWEVGWGRGPKHQDEDAAASSAPSTPAIRRKRKRTASRAGLAAREGQPGEGRGGTDTQRPPPGYDSTLDWLRQRVRNHETSPRCPPLPLSHPSLGAAIADNAEALYHKCLAGRLVKLYMAKEYHLFSKVGSAQLKRATKGRATLKIAKRGVKQEFWRAIGLVVTEEEDKGHKGVAGKFERWNTEGKKLGASLDWRWEDRWMLALADLKGVTRDDVERWMASWQEQEDMCKLKEGAVQLVSAVEEGRAFSAADLEAAVG</sequence>
<evidence type="ECO:0000313" key="6">
    <source>
        <dbReference type="Proteomes" id="UP001174691"/>
    </source>
</evidence>
<dbReference type="GO" id="GO:0000785">
    <property type="term" value="C:chromatin"/>
    <property type="evidence" value="ECO:0007669"/>
    <property type="project" value="TreeGrafter"/>
</dbReference>
<evidence type="ECO:0000256" key="1">
    <source>
        <dbReference type="ARBA" id="ARBA00022723"/>
    </source>
</evidence>
<dbReference type="PANTHER" id="PTHR10694">
    <property type="entry name" value="LYSINE-SPECIFIC DEMETHYLASE"/>
    <property type="match status" value="1"/>
</dbReference>
<feature type="region of interest" description="Disordered" evidence="3">
    <location>
        <begin position="163"/>
        <end position="188"/>
    </location>
</feature>
<evidence type="ECO:0000313" key="5">
    <source>
        <dbReference type="EMBL" id="KAJ9151527.1"/>
    </source>
</evidence>
<protein>
    <recommendedName>
        <fullName evidence="4">JmjC domain-containing protein</fullName>
    </recommendedName>
</protein>
<comment type="caution">
    <text evidence="5">The sequence shown here is derived from an EMBL/GenBank/DDBJ whole genome shotgun (WGS) entry which is preliminary data.</text>
</comment>
<dbReference type="GO" id="GO:0006355">
    <property type="term" value="P:regulation of DNA-templated transcription"/>
    <property type="evidence" value="ECO:0007669"/>
    <property type="project" value="TreeGrafter"/>
</dbReference>
<accession>A0AA38RML0</accession>
<dbReference type="SMART" id="SM00558">
    <property type="entry name" value="JmjC"/>
    <property type="match status" value="1"/>
</dbReference>
<dbReference type="PANTHER" id="PTHR10694:SF33">
    <property type="entry name" value="LYSINE-SPECIFIC DEMETHYLASE 5"/>
    <property type="match status" value="1"/>
</dbReference>
<feature type="compositionally biased region" description="Basic and acidic residues" evidence="3">
    <location>
        <begin position="9"/>
        <end position="19"/>
    </location>
</feature>
<keyword evidence="6" id="KW-1185">Reference proteome</keyword>
<feature type="region of interest" description="Disordered" evidence="3">
    <location>
        <begin position="1"/>
        <end position="35"/>
    </location>
</feature>
<dbReference type="GO" id="GO:0034647">
    <property type="term" value="F:histone H3K4me/H3K4me2/H3K4me3 demethylase activity"/>
    <property type="evidence" value="ECO:0007669"/>
    <property type="project" value="TreeGrafter"/>
</dbReference>
<dbReference type="Pfam" id="PF02373">
    <property type="entry name" value="JmjC"/>
    <property type="match status" value="1"/>
</dbReference>
<dbReference type="Proteomes" id="UP001174691">
    <property type="component" value="Unassembled WGS sequence"/>
</dbReference>
<feature type="region of interest" description="Disordered" evidence="3">
    <location>
        <begin position="467"/>
        <end position="527"/>
    </location>
</feature>
<keyword evidence="1" id="KW-0479">Metal-binding</keyword>
<keyword evidence="2" id="KW-0408">Iron</keyword>
<dbReference type="SUPFAM" id="SSF51197">
    <property type="entry name" value="Clavaminate synthase-like"/>
    <property type="match status" value="1"/>
</dbReference>
<dbReference type="InterPro" id="IPR003347">
    <property type="entry name" value="JmjC_dom"/>
</dbReference>
<gene>
    <name evidence="5" type="ORF">NKR19_g4864</name>
</gene>
<feature type="compositionally biased region" description="Low complexity" evidence="3">
    <location>
        <begin position="478"/>
        <end position="487"/>
    </location>
</feature>
<evidence type="ECO:0000256" key="2">
    <source>
        <dbReference type="ARBA" id="ARBA00023004"/>
    </source>
</evidence>
<dbReference type="GO" id="GO:0046872">
    <property type="term" value="F:metal ion binding"/>
    <property type="evidence" value="ECO:0007669"/>
    <property type="project" value="UniProtKB-KW"/>
</dbReference>
<reference evidence="5" key="1">
    <citation type="submission" date="2022-07" db="EMBL/GenBank/DDBJ databases">
        <title>Fungi with potential for degradation of polypropylene.</title>
        <authorList>
            <person name="Gostincar C."/>
        </authorList>
    </citation>
    <scope>NUCLEOTIDE SEQUENCE</scope>
    <source>
        <strain evidence="5">EXF-13287</strain>
    </source>
</reference>
<dbReference type="PROSITE" id="PS51184">
    <property type="entry name" value="JMJC"/>
    <property type="match status" value="1"/>
</dbReference>
<proteinExistence type="predicted"/>
<dbReference type="AlphaFoldDB" id="A0AA38RML0"/>
<evidence type="ECO:0000259" key="4">
    <source>
        <dbReference type="PROSITE" id="PS51184"/>
    </source>
</evidence>
<dbReference type="Gene3D" id="2.60.120.650">
    <property type="entry name" value="Cupin"/>
    <property type="match status" value="1"/>
</dbReference>
<organism evidence="5 6">
    <name type="scientific">Coniochaeta hoffmannii</name>
    <dbReference type="NCBI Taxonomy" id="91930"/>
    <lineage>
        <taxon>Eukaryota</taxon>
        <taxon>Fungi</taxon>
        <taxon>Dikarya</taxon>
        <taxon>Ascomycota</taxon>
        <taxon>Pezizomycotina</taxon>
        <taxon>Sordariomycetes</taxon>
        <taxon>Sordariomycetidae</taxon>
        <taxon>Coniochaetales</taxon>
        <taxon>Coniochaetaceae</taxon>
        <taxon>Coniochaeta</taxon>
    </lineage>
</organism>